<proteinExistence type="predicted"/>
<feature type="region of interest" description="Disordered" evidence="12">
    <location>
        <begin position="1"/>
        <end position="21"/>
    </location>
</feature>
<dbReference type="AlphaFoldDB" id="A0A8H7D282"/>
<feature type="domain" description="RING-type" evidence="13">
    <location>
        <begin position="448"/>
        <end position="495"/>
    </location>
</feature>
<dbReference type="PANTHER" id="PTHR11685">
    <property type="entry name" value="RBR FAMILY RING FINGER AND IBR DOMAIN-CONTAINING"/>
    <property type="match status" value="1"/>
</dbReference>
<dbReference type="OrthoDB" id="1431934at2759"/>
<dbReference type="GO" id="GO:0016567">
    <property type="term" value="P:protein ubiquitination"/>
    <property type="evidence" value="ECO:0007669"/>
    <property type="project" value="InterPro"/>
</dbReference>
<dbReference type="Pfam" id="PF13639">
    <property type="entry name" value="zf-RING_2"/>
    <property type="match status" value="1"/>
</dbReference>
<keyword evidence="6" id="KW-0677">Repeat</keyword>
<accession>A0A8H7D282</accession>
<evidence type="ECO:0000259" key="14">
    <source>
        <dbReference type="PROSITE" id="PS51873"/>
    </source>
</evidence>
<evidence type="ECO:0000256" key="5">
    <source>
        <dbReference type="ARBA" id="ARBA00022723"/>
    </source>
</evidence>
<dbReference type="PROSITE" id="PS50089">
    <property type="entry name" value="ZF_RING_2"/>
    <property type="match status" value="1"/>
</dbReference>
<evidence type="ECO:0000256" key="7">
    <source>
        <dbReference type="ARBA" id="ARBA00022771"/>
    </source>
</evidence>
<dbReference type="PROSITE" id="PS00518">
    <property type="entry name" value="ZF_RING_1"/>
    <property type="match status" value="1"/>
</dbReference>
<reference evidence="15" key="1">
    <citation type="submission" date="2020-05" db="EMBL/GenBank/DDBJ databases">
        <title>Mycena genomes resolve the evolution of fungal bioluminescence.</title>
        <authorList>
            <person name="Tsai I.J."/>
        </authorList>
    </citation>
    <scope>NUCLEOTIDE SEQUENCE</scope>
    <source>
        <strain evidence="15">CCC161011</strain>
    </source>
</reference>
<evidence type="ECO:0000256" key="12">
    <source>
        <dbReference type="SAM" id="MobiDB-lite"/>
    </source>
</evidence>
<feature type="compositionally biased region" description="Polar residues" evidence="12">
    <location>
        <begin position="287"/>
        <end position="321"/>
    </location>
</feature>
<feature type="region of interest" description="Disordered" evidence="12">
    <location>
        <begin position="283"/>
        <end position="321"/>
    </location>
</feature>
<dbReference type="EC" id="2.3.2.31" evidence="3"/>
<dbReference type="CDD" id="cd22584">
    <property type="entry name" value="Rcat_RBR_unk"/>
    <property type="match status" value="1"/>
</dbReference>
<dbReference type="GO" id="GO:0008270">
    <property type="term" value="F:zinc ion binding"/>
    <property type="evidence" value="ECO:0007669"/>
    <property type="project" value="UniProtKB-KW"/>
</dbReference>
<evidence type="ECO:0000256" key="1">
    <source>
        <dbReference type="ARBA" id="ARBA00001798"/>
    </source>
</evidence>
<dbReference type="PROSITE" id="PS51873">
    <property type="entry name" value="TRIAD"/>
    <property type="match status" value="1"/>
</dbReference>
<keyword evidence="11" id="KW-0175">Coiled coil</keyword>
<evidence type="ECO:0000256" key="2">
    <source>
        <dbReference type="ARBA" id="ARBA00004906"/>
    </source>
</evidence>
<dbReference type="GO" id="GO:0061630">
    <property type="term" value="F:ubiquitin protein ligase activity"/>
    <property type="evidence" value="ECO:0007669"/>
    <property type="project" value="UniProtKB-EC"/>
</dbReference>
<evidence type="ECO:0000256" key="6">
    <source>
        <dbReference type="ARBA" id="ARBA00022737"/>
    </source>
</evidence>
<evidence type="ECO:0000256" key="10">
    <source>
        <dbReference type="PROSITE-ProRule" id="PRU00175"/>
    </source>
</evidence>
<evidence type="ECO:0000313" key="15">
    <source>
        <dbReference type="EMBL" id="KAF7356381.1"/>
    </source>
</evidence>
<evidence type="ECO:0000256" key="9">
    <source>
        <dbReference type="ARBA" id="ARBA00022833"/>
    </source>
</evidence>
<dbReference type="Pfam" id="PF22605">
    <property type="entry name" value="IBR_2"/>
    <property type="match status" value="1"/>
</dbReference>
<evidence type="ECO:0000256" key="4">
    <source>
        <dbReference type="ARBA" id="ARBA00022679"/>
    </source>
</evidence>
<dbReference type="Gene3D" id="3.30.40.10">
    <property type="entry name" value="Zinc/RING finger domain, C3HC4 (zinc finger)"/>
    <property type="match status" value="1"/>
</dbReference>
<dbReference type="SMART" id="SM00184">
    <property type="entry name" value="RING"/>
    <property type="match status" value="2"/>
</dbReference>
<keyword evidence="16" id="KW-1185">Reference proteome</keyword>
<dbReference type="InterPro" id="IPR013083">
    <property type="entry name" value="Znf_RING/FYVE/PHD"/>
</dbReference>
<keyword evidence="9" id="KW-0862">Zinc</keyword>
<dbReference type="InterPro" id="IPR054694">
    <property type="entry name" value="Parkin-like_IBR"/>
</dbReference>
<keyword evidence="8" id="KW-0833">Ubl conjugation pathway</keyword>
<dbReference type="InterPro" id="IPR031127">
    <property type="entry name" value="E3_UB_ligase_RBR"/>
</dbReference>
<dbReference type="InterPro" id="IPR001841">
    <property type="entry name" value="Znf_RING"/>
</dbReference>
<dbReference type="SUPFAM" id="SSF57850">
    <property type="entry name" value="RING/U-box"/>
    <property type="match status" value="2"/>
</dbReference>
<evidence type="ECO:0000256" key="8">
    <source>
        <dbReference type="ARBA" id="ARBA00022786"/>
    </source>
</evidence>
<dbReference type="EMBL" id="JACAZI010000007">
    <property type="protein sequence ID" value="KAF7356381.1"/>
    <property type="molecule type" value="Genomic_DNA"/>
</dbReference>
<gene>
    <name evidence="15" type="ORF">MVEN_00970500</name>
</gene>
<comment type="caution">
    <text evidence="15">The sequence shown here is derived from an EMBL/GenBank/DDBJ whole genome shotgun (WGS) entry which is preliminary data.</text>
</comment>
<keyword evidence="4" id="KW-0808">Transferase</keyword>
<name>A0A8H7D282_9AGAR</name>
<comment type="catalytic activity">
    <reaction evidence="1">
        <text>[E2 ubiquitin-conjugating enzyme]-S-ubiquitinyl-L-cysteine + [acceptor protein]-L-lysine = [E2 ubiquitin-conjugating enzyme]-L-cysteine + [acceptor protein]-N(6)-ubiquitinyl-L-lysine.</text>
        <dbReference type="EC" id="2.3.2.31"/>
    </reaction>
</comment>
<keyword evidence="5" id="KW-0479">Metal-binding</keyword>
<dbReference type="InterPro" id="IPR044066">
    <property type="entry name" value="TRIAD_supradom"/>
</dbReference>
<dbReference type="Gene3D" id="1.20.120.1750">
    <property type="match status" value="1"/>
</dbReference>
<organism evidence="15 16">
    <name type="scientific">Mycena venus</name>
    <dbReference type="NCBI Taxonomy" id="2733690"/>
    <lineage>
        <taxon>Eukaryota</taxon>
        <taxon>Fungi</taxon>
        <taxon>Dikarya</taxon>
        <taxon>Basidiomycota</taxon>
        <taxon>Agaricomycotina</taxon>
        <taxon>Agaricomycetes</taxon>
        <taxon>Agaricomycetidae</taxon>
        <taxon>Agaricales</taxon>
        <taxon>Marasmiineae</taxon>
        <taxon>Mycenaceae</taxon>
        <taxon>Mycena</taxon>
    </lineage>
</organism>
<evidence type="ECO:0000259" key="13">
    <source>
        <dbReference type="PROSITE" id="PS50089"/>
    </source>
</evidence>
<protein>
    <recommendedName>
        <fullName evidence="3">RBR-type E3 ubiquitin transferase</fullName>
        <ecNumber evidence="3">2.3.2.31</ecNumber>
    </recommendedName>
</protein>
<sequence length="667" mass="74689">MTRLEPESLIVPDPPATRQSSPQVEEILSGQERIVSHVGASQYQEGLEGGRLLEDVLSRRTSEDVISICSRWASNVHLEVEDIFKAMPVFRRTLKLVHSTYGEPSFQRFRAVLSELQSIPNYAAILITRPPEIITCFKLPIDLPTGRQNVFIIFDSHPRTEYPDGAGLIVNTSLDATASHLDNLLAVDSRLLADSSLQWQTQLLANFSGHFFVAKEGAPNSVEELTEAVLESSLGALGLQAEVSDLKFQNSSLLRDRQSLETELEDLKDKYRSVKRKLDAAPRSCVQCGQRNSPTSSRKSTANYHESQSTSVPSRLPASGTSSATQLNALEYFSSPANIIRSSASSESADHLLAKQLQMGSEMDFDRGHRHFGTAPRSSYARVVAPKPLDVPMDDYMVAAQLQMDWDRAERDDVMKAQAKQREYEAEDARLIAERAALQKEMQVVFECGVCFDKYPEDYVARIPDCNHGFCRDCMKGYVISKLKDKLYPIFCPLCITDNAQVEPGVITDDLVQILGLDDKEYQILQELQIASLSILLHCRKCKESVFVDRVEYEAAPILVCPLPRCNYAWCKSCQQAIPIDGPKHSCDGSSELEHLMKRRGWKHCPGCKTPFQKSDGCNHMTCMSPGCNTHFCYLCGQSIVRSALQREVRSAVSAHYRRCRLFEDVS</sequence>
<feature type="domain" description="RING-type" evidence="14">
    <location>
        <begin position="444"/>
        <end position="660"/>
    </location>
</feature>
<dbReference type="Proteomes" id="UP000620124">
    <property type="component" value="Unassembled WGS sequence"/>
</dbReference>
<evidence type="ECO:0000256" key="11">
    <source>
        <dbReference type="SAM" id="Coils"/>
    </source>
</evidence>
<dbReference type="InterPro" id="IPR017907">
    <property type="entry name" value="Znf_RING_CS"/>
</dbReference>
<comment type="pathway">
    <text evidence="2">Protein modification; protein ubiquitination.</text>
</comment>
<feature type="coiled-coil region" evidence="11">
    <location>
        <begin position="250"/>
        <end position="277"/>
    </location>
</feature>
<keyword evidence="7 10" id="KW-0863">Zinc-finger</keyword>
<evidence type="ECO:0000313" key="16">
    <source>
        <dbReference type="Proteomes" id="UP000620124"/>
    </source>
</evidence>
<evidence type="ECO:0000256" key="3">
    <source>
        <dbReference type="ARBA" id="ARBA00012251"/>
    </source>
</evidence>